<evidence type="ECO:0000313" key="1">
    <source>
        <dbReference type="EMBL" id="TDD27436.1"/>
    </source>
</evidence>
<gene>
    <name evidence="1" type="ORF">E1218_10660</name>
</gene>
<dbReference type="Proteomes" id="UP000295172">
    <property type="component" value="Unassembled WGS sequence"/>
</dbReference>
<organism evidence="1 2">
    <name type="scientific">Kribbella turkmenica</name>
    <dbReference type="NCBI Taxonomy" id="2530375"/>
    <lineage>
        <taxon>Bacteria</taxon>
        <taxon>Bacillati</taxon>
        <taxon>Actinomycetota</taxon>
        <taxon>Actinomycetes</taxon>
        <taxon>Propionibacteriales</taxon>
        <taxon>Kribbellaceae</taxon>
        <taxon>Kribbella</taxon>
    </lineage>
</organism>
<dbReference type="EMBL" id="SMKR01000034">
    <property type="protein sequence ID" value="TDD27436.1"/>
    <property type="molecule type" value="Genomic_DNA"/>
</dbReference>
<evidence type="ECO:0000313" key="2">
    <source>
        <dbReference type="Proteomes" id="UP000295172"/>
    </source>
</evidence>
<protein>
    <submittedName>
        <fullName evidence="1">Uncharacterized protein</fullName>
    </submittedName>
</protein>
<accession>A0A4R4XA47</accession>
<keyword evidence="2" id="KW-1185">Reference proteome</keyword>
<dbReference type="AlphaFoldDB" id="A0A4R4XA47"/>
<sequence>MLGLSENAVAWLGGLEPASDVRLPDDVEAARMLKFCGVSEQDRDDMLAARPDRSRDADWWTVLGAMVTDLDRGMDQSIEASGFMAWPVLSEAPVGSFRGGLGVGVQVAAAARRTCAARCA</sequence>
<name>A0A4R4XA47_9ACTN</name>
<comment type="caution">
    <text evidence="1">The sequence shown here is derived from an EMBL/GenBank/DDBJ whole genome shotgun (WGS) entry which is preliminary data.</text>
</comment>
<reference evidence="1 2" key="1">
    <citation type="submission" date="2019-02" db="EMBL/GenBank/DDBJ databases">
        <title>Draft genome sequences of novel Actinobacteria.</title>
        <authorList>
            <person name="Sahin N."/>
            <person name="Ay H."/>
            <person name="Saygin H."/>
        </authorList>
    </citation>
    <scope>NUCLEOTIDE SEQUENCE [LARGE SCALE GENOMIC DNA]</scope>
    <source>
        <strain evidence="1 2">16K104</strain>
    </source>
</reference>
<dbReference type="RefSeq" id="WP_132318797.1">
    <property type="nucleotide sequence ID" value="NZ_SMKR01000034.1"/>
</dbReference>
<proteinExistence type="predicted"/>